<dbReference type="Gene3D" id="1.10.10.10">
    <property type="entry name" value="Winged helix-like DNA-binding domain superfamily/Winged helix DNA-binding domain"/>
    <property type="match status" value="1"/>
</dbReference>
<dbReference type="Gene3D" id="3.40.190.290">
    <property type="match status" value="1"/>
</dbReference>
<dbReference type="EMBL" id="JAAXYH010000006">
    <property type="protein sequence ID" value="NMH65630.1"/>
    <property type="molecule type" value="Genomic_DNA"/>
</dbReference>
<keyword evidence="3" id="KW-0238">DNA-binding</keyword>
<dbReference type="GO" id="GO:0043565">
    <property type="term" value="F:sequence-specific DNA binding"/>
    <property type="evidence" value="ECO:0007669"/>
    <property type="project" value="TreeGrafter"/>
</dbReference>
<comment type="similarity">
    <text evidence="1">Belongs to the LysR transcriptional regulatory family.</text>
</comment>
<dbReference type="RefSeq" id="WP_169564345.1">
    <property type="nucleotide sequence ID" value="NZ_JAAXYH010000006.1"/>
</dbReference>
<comment type="caution">
    <text evidence="6">The sequence shown here is derived from an EMBL/GenBank/DDBJ whole genome shotgun (WGS) entry which is preliminary data.</text>
</comment>
<dbReference type="PANTHER" id="PTHR30537">
    <property type="entry name" value="HTH-TYPE TRANSCRIPTIONAL REGULATOR"/>
    <property type="match status" value="1"/>
</dbReference>
<dbReference type="InterPro" id="IPR036388">
    <property type="entry name" value="WH-like_DNA-bd_sf"/>
</dbReference>
<dbReference type="InterPro" id="IPR005119">
    <property type="entry name" value="LysR_subst-bd"/>
</dbReference>
<evidence type="ECO:0000313" key="6">
    <source>
        <dbReference type="EMBL" id="NMH65630.1"/>
    </source>
</evidence>
<dbReference type="SUPFAM" id="SSF46785">
    <property type="entry name" value="Winged helix' DNA-binding domain"/>
    <property type="match status" value="1"/>
</dbReference>
<keyword evidence="7" id="KW-1185">Reference proteome</keyword>
<dbReference type="Proteomes" id="UP000737113">
    <property type="component" value="Unassembled WGS sequence"/>
</dbReference>
<accession>A0A972JJY1</accession>
<dbReference type="PROSITE" id="PS50931">
    <property type="entry name" value="HTH_LYSR"/>
    <property type="match status" value="1"/>
</dbReference>
<dbReference type="Pfam" id="PF03466">
    <property type="entry name" value="LysR_substrate"/>
    <property type="match status" value="1"/>
</dbReference>
<dbReference type="AlphaFoldDB" id="A0A972JJY1"/>
<dbReference type="InterPro" id="IPR036390">
    <property type="entry name" value="WH_DNA-bd_sf"/>
</dbReference>
<keyword evidence="4" id="KW-0804">Transcription</keyword>
<dbReference type="InterPro" id="IPR058163">
    <property type="entry name" value="LysR-type_TF_proteobact-type"/>
</dbReference>
<dbReference type="PANTHER" id="PTHR30537:SF3">
    <property type="entry name" value="TRANSCRIPTIONAL REGULATORY PROTEIN"/>
    <property type="match status" value="1"/>
</dbReference>
<evidence type="ECO:0000256" key="4">
    <source>
        <dbReference type="ARBA" id="ARBA00023163"/>
    </source>
</evidence>
<dbReference type="InterPro" id="IPR000847">
    <property type="entry name" value="LysR_HTH_N"/>
</dbReference>
<evidence type="ECO:0000259" key="5">
    <source>
        <dbReference type="PROSITE" id="PS50931"/>
    </source>
</evidence>
<dbReference type="PRINTS" id="PR00039">
    <property type="entry name" value="HTHLYSR"/>
</dbReference>
<reference evidence="6" key="1">
    <citation type="submission" date="2020-04" db="EMBL/GenBank/DDBJ databases">
        <title>Description of Shewanella salipaludis sp. nov., isolated from a salt marsh.</title>
        <authorList>
            <person name="Park S."/>
            <person name="Yoon J.-H."/>
        </authorList>
    </citation>
    <scope>NUCLEOTIDE SEQUENCE</scope>
    <source>
        <strain evidence="6">SHSM-M6</strain>
    </source>
</reference>
<name>A0A972JJY1_9GAMM</name>
<evidence type="ECO:0000256" key="2">
    <source>
        <dbReference type="ARBA" id="ARBA00023015"/>
    </source>
</evidence>
<sequence>MNWNDVRFFLEVARAGTLSGAAKVLGASQPTVGRRIQSLEKAIGQRLFQRSSEGFWLTDEGLMMLGFAQRMESETLALSRSLQGQDQELSGSIKVSSSDWFGSHVLSPMFTEFLALHPKLMIELVTDSRPFNLNRREADLAFRILPFEDPDIVQRKVLTMKYGVYAAAALDWQEVGTGAGMQLITMDSQFGSMPDVLWLKQHFPDARVIFTSNNRIAQAQVCSLGKGLAVLPELLGDHYPGLKRVEVGEHLPSRDVWMGYHQDFRHLLRLRALITFITEALQRDPSIHLQNT</sequence>
<dbReference type="Pfam" id="PF00126">
    <property type="entry name" value="HTH_1"/>
    <property type="match status" value="1"/>
</dbReference>
<evidence type="ECO:0000313" key="7">
    <source>
        <dbReference type="Proteomes" id="UP000737113"/>
    </source>
</evidence>
<proteinExistence type="inferred from homology"/>
<organism evidence="6 7">
    <name type="scientific">Shewanella salipaludis</name>
    <dbReference type="NCBI Taxonomy" id="2723052"/>
    <lineage>
        <taxon>Bacteria</taxon>
        <taxon>Pseudomonadati</taxon>
        <taxon>Pseudomonadota</taxon>
        <taxon>Gammaproteobacteria</taxon>
        <taxon>Alteromonadales</taxon>
        <taxon>Shewanellaceae</taxon>
        <taxon>Shewanella</taxon>
    </lineage>
</organism>
<dbReference type="GO" id="GO:0003700">
    <property type="term" value="F:DNA-binding transcription factor activity"/>
    <property type="evidence" value="ECO:0007669"/>
    <property type="project" value="InterPro"/>
</dbReference>
<dbReference type="SUPFAM" id="SSF53850">
    <property type="entry name" value="Periplasmic binding protein-like II"/>
    <property type="match status" value="1"/>
</dbReference>
<evidence type="ECO:0000256" key="1">
    <source>
        <dbReference type="ARBA" id="ARBA00009437"/>
    </source>
</evidence>
<keyword evidence="2" id="KW-0805">Transcription regulation</keyword>
<feature type="domain" description="HTH lysR-type" evidence="5">
    <location>
        <begin position="1"/>
        <end position="58"/>
    </location>
</feature>
<gene>
    <name evidence="6" type="ORF">HC757_10645</name>
</gene>
<evidence type="ECO:0000256" key="3">
    <source>
        <dbReference type="ARBA" id="ARBA00023125"/>
    </source>
</evidence>
<protein>
    <submittedName>
        <fullName evidence="6">LysR family transcriptional regulator</fullName>
    </submittedName>
</protein>
<dbReference type="GO" id="GO:0006351">
    <property type="term" value="P:DNA-templated transcription"/>
    <property type="evidence" value="ECO:0007669"/>
    <property type="project" value="TreeGrafter"/>
</dbReference>